<accession>A0A426YDP4</accession>
<evidence type="ECO:0000313" key="2">
    <source>
        <dbReference type="Proteomes" id="UP000287651"/>
    </source>
</evidence>
<proteinExistence type="predicted"/>
<gene>
    <name evidence="1" type="ORF">B296_00019082</name>
</gene>
<evidence type="ECO:0000313" key="1">
    <source>
        <dbReference type="EMBL" id="RRT49810.1"/>
    </source>
</evidence>
<organism evidence="1 2">
    <name type="scientific">Ensete ventricosum</name>
    <name type="common">Abyssinian banana</name>
    <name type="synonym">Musa ensete</name>
    <dbReference type="NCBI Taxonomy" id="4639"/>
    <lineage>
        <taxon>Eukaryota</taxon>
        <taxon>Viridiplantae</taxon>
        <taxon>Streptophyta</taxon>
        <taxon>Embryophyta</taxon>
        <taxon>Tracheophyta</taxon>
        <taxon>Spermatophyta</taxon>
        <taxon>Magnoliopsida</taxon>
        <taxon>Liliopsida</taxon>
        <taxon>Zingiberales</taxon>
        <taxon>Musaceae</taxon>
        <taxon>Ensete</taxon>
    </lineage>
</organism>
<comment type="caution">
    <text evidence="1">The sequence shown here is derived from an EMBL/GenBank/DDBJ whole genome shotgun (WGS) entry which is preliminary data.</text>
</comment>
<dbReference type="Proteomes" id="UP000287651">
    <property type="component" value="Unassembled WGS sequence"/>
</dbReference>
<protein>
    <submittedName>
        <fullName evidence="1">Uncharacterized protein</fullName>
    </submittedName>
</protein>
<reference evidence="1 2" key="1">
    <citation type="journal article" date="2014" name="Agronomy (Basel)">
        <title>A Draft Genome Sequence for Ensete ventricosum, the Drought-Tolerant Tree Against Hunger.</title>
        <authorList>
            <person name="Harrison J."/>
            <person name="Moore K.A."/>
            <person name="Paszkiewicz K."/>
            <person name="Jones T."/>
            <person name="Grant M."/>
            <person name="Ambacheew D."/>
            <person name="Muzemil S."/>
            <person name="Studholme D.J."/>
        </authorList>
    </citation>
    <scope>NUCLEOTIDE SEQUENCE [LARGE SCALE GENOMIC DNA]</scope>
</reference>
<dbReference type="AlphaFoldDB" id="A0A426YDP4"/>
<sequence>MPPRMRCLPGSIPKSPPSRRLLTPTLRRVQFFTPDMLETVHEIAIYIHRFHNLDLFQQGYSAAFYFSVELCGMRWYQIKISARWEDGSLESCGTPSRVIQYEGTDFR</sequence>
<name>A0A426YDP4_ENSVE</name>
<dbReference type="EMBL" id="AMZH03013109">
    <property type="protein sequence ID" value="RRT49810.1"/>
    <property type="molecule type" value="Genomic_DNA"/>
</dbReference>